<organism evidence="1 2">
    <name type="scientific">Kutzneria chonburiensis</name>
    <dbReference type="NCBI Taxonomy" id="1483604"/>
    <lineage>
        <taxon>Bacteria</taxon>
        <taxon>Bacillati</taxon>
        <taxon>Actinomycetota</taxon>
        <taxon>Actinomycetes</taxon>
        <taxon>Pseudonocardiales</taxon>
        <taxon>Pseudonocardiaceae</taxon>
        <taxon>Kutzneria</taxon>
    </lineage>
</organism>
<protein>
    <submittedName>
        <fullName evidence="1">Uncharacterized protein</fullName>
    </submittedName>
</protein>
<reference evidence="1 2" key="1">
    <citation type="submission" date="2024-09" db="EMBL/GenBank/DDBJ databases">
        <authorList>
            <person name="Sun Q."/>
            <person name="Mori K."/>
        </authorList>
    </citation>
    <scope>NUCLEOTIDE SEQUENCE [LARGE SCALE GENOMIC DNA]</scope>
    <source>
        <strain evidence="1 2">TBRC 1432</strain>
    </source>
</reference>
<sequence>MVIIATLLVCVVVIVLLRPSGEAGKVDLAAEVSGFADDLSPDAPYRPPNDQERGGALDGLVPLLTGTTNLDPARKALTPLGFAVSDGVDTVTGRHFVLATTQPGAVRGWGLYIADYDTRARLVIEVPHPHFDLNTEQVGIDLYRRLPGSAVLVAGAHRKAGDGTADVAHNADSLFNAVAMALARLGLPQVQLHGFDDSSLPGSDVVVSSGATPHTPVHEGIADGLADRGLAVCRAWAQPCGNLEGRLNVQGTASDRLGGVFAHIESDSEVRSRPELRARLVDVLAGMV</sequence>
<evidence type="ECO:0000313" key="1">
    <source>
        <dbReference type="EMBL" id="MFC0542116.1"/>
    </source>
</evidence>
<proteinExistence type="predicted"/>
<accession>A0ABV6MQK2</accession>
<gene>
    <name evidence="1" type="ORF">ACFFH7_11535</name>
</gene>
<keyword evidence="2" id="KW-1185">Reference proteome</keyword>
<dbReference type="EMBL" id="JBHLUD010000003">
    <property type="protein sequence ID" value="MFC0542116.1"/>
    <property type="molecule type" value="Genomic_DNA"/>
</dbReference>
<comment type="caution">
    <text evidence="1">The sequence shown here is derived from an EMBL/GenBank/DDBJ whole genome shotgun (WGS) entry which is preliminary data.</text>
</comment>
<evidence type="ECO:0000313" key="2">
    <source>
        <dbReference type="Proteomes" id="UP001589810"/>
    </source>
</evidence>
<dbReference type="RefSeq" id="WP_273943083.1">
    <property type="nucleotide sequence ID" value="NZ_CP097263.1"/>
</dbReference>
<dbReference type="Proteomes" id="UP001589810">
    <property type="component" value="Unassembled WGS sequence"/>
</dbReference>
<name>A0ABV6MQK2_9PSEU</name>